<dbReference type="Gene3D" id="2.90.10.10">
    <property type="entry name" value="Bulb-type lectin domain"/>
    <property type="match status" value="1"/>
</dbReference>
<dbReference type="Pfam" id="PF01453">
    <property type="entry name" value="B_lectin"/>
    <property type="match status" value="1"/>
</dbReference>
<protein>
    <recommendedName>
        <fullName evidence="3">Bulb-type lectin domain-containing protein</fullName>
    </recommendedName>
</protein>
<feature type="domain" description="Bulb-type lectin" evidence="3">
    <location>
        <begin position="1"/>
        <end position="91"/>
    </location>
</feature>
<keyword evidence="5" id="KW-1185">Reference proteome</keyword>
<dbReference type="EMBL" id="OU503037">
    <property type="protein sequence ID" value="CAI9756464.1"/>
    <property type="molecule type" value="Genomic_DNA"/>
</dbReference>
<sequence length="146" mass="16499">MRSNAYWFTIQFTNSKDKIVVWTADQDTPVNSQGSRVSIRGDRTMVLTDVDGRIKWQTNTTNTDVAATELLNTGNLVLKNRQGDILWQSFYFSIDTLLPSQLLTKDKRLISSLRKGSLESGYFNLYFGSDNVLSLISNSPQISSLH</sequence>
<keyword evidence="2" id="KW-0325">Glycoprotein</keyword>
<organism evidence="4 5">
    <name type="scientific">Fraxinus pennsylvanica</name>
    <dbReference type="NCBI Taxonomy" id="56036"/>
    <lineage>
        <taxon>Eukaryota</taxon>
        <taxon>Viridiplantae</taxon>
        <taxon>Streptophyta</taxon>
        <taxon>Embryophyta</taxon>
        <taxon>Tracheophyta</taxon>
        <taxon>Spermatophyta</taxon>
        <taxon>Magnoliopsida</taxon>
        <taxon>eudicotyledons</taxon>
        <taxon>Gunneridae</taxon>
        <taxon>Pentapetalae</taxon>
        <taxon>asterids</taxon>
        <taxon>lamiids</taxon>
        <taxon>Lamiales</taxon>
        <taxon>Oleaceae</taxon>
        <taxon>Oleeae</taxon>
        <taxon>Fraxinus</taxon>
    </lineage>
</organism>
<dbReference type="SUPFAM" id="SSF51110">
    <property type="entry name" value="alpha-D-mannose-specific plant lectins"/>
    <property type="match status" value="1"/>
</dbReference>
<evidence type="ECO:0000313" key="4">
    <source>
        <dbReference type="EMBL" id="CAI9756464.1"/>
    </source>
</evidence>
<name>A0AAD1YRY3_9LAMI</name>
<accession>A0AAD1YRY3</accession>
<evidence type="ECO:0000259" key="3">
    <source>
        <dbReference type="PROSITE" id="PS50927"/>
    </source>
</evidence>
<evidence type="ECO:0000256" key="1">
    <source>
        <dbReference type="ARBA" id="ARBA00022729"/>
    </source>
</evidence>
<dbReference type="InterPro" id="IPR051343">
    <property type="entry name" value="G-type_lectin_kinases/EP1-like"/>
</dbReference>
<dbReference type="InterPro" id="IPR001480">
    <property type="entry name" value="Bulb-type_lectin_dom"/>
</dbReference>
<dbReference type="PANTHER" id="PTHR47976:SF44">
    <property type="entry name" value="RECEPTOR-LIKE SERINE_THREONINE-PROTEIN KINASE"/>
    <property type="match status" value="1"/>
</dbReference>
<evidence type="ECO:0000313" key="5">
    <source>
        <dbReference type="Proteomes" id="UP000834106"/>
    </source>
</evidence>
<gene>
    <name evidence="4" type="ORF">FPE_LOCUS3894</name>
</gene>
<keyword evidence="1" id="KW-0732">Signal</keyword>
<reference evidence="4" key="1">
    <citation type="submission" date="2023-05" db="EMBL/GenBank/DDBJ databases">
        <authorList>
            <person name="Huff M."/>
        </authorList>
    </citation>
    <scope>NUCLEOTIDE SEQUENCE</scope>
</reference>
<evidence type="ECO:0000256" key="2">
    <source>
        <dbReference type="ARBA" id="ARBA00023180"/>
    </source>
</evidence>
<dbReference type="InterPro" id="IPR036426">
    <property type="entry name" value="Bulb-type_lectin_dom_sf"/>
</dbReference>
<dbReference type="Proteomes" id="UP000834106">
    <property type="component" value="Chromosome 2"/>
</dbReference>
<dbReference type="PANTHER" id="PTHR47976">
    <property type="entry name" value="G-TYPE LECTIN S-RECEPTOR-LIKE SERINE/THREONINE-PROTEIN KINASE SD2-5"/>
    <property type="match status" value="1"/>
</dbReference>
<dbReference type="AlphaFoldDB" id="A0AAD1YRY3"/>
<proteinExistence type="predicted"/>
<dbReference type="PROSITE" id="PS50927">
    <property type="entry name" value="BULB_LECTIN"/>
    <property type="match status" value="1"/>
</dbReference>